<organism evidence="1 2">
    <name type="scientific">Trifolium medium</name>
    <dbReference type="NCBI Taxonomy" id="97028"/>
    <lineage>
        <taxon>Eukaryota</taxon>
        <taxon>Viridiplantae</taxon>
        <taxon>Streptophyta</taxon>
        <taxon>Embryophyta</taxon>
        <taxon>Tracheophyta</taxon>
        <taxon>Spermatophyta</taxon>
        <taxon>Magnoliopsida</taxon>
        <taxon>eudicotyledons</taxon>
        <taxon>Gunneridae</taxon>
        <taxon>Pentapetalae</taxon>
        <taxon>rosids</taxon>
        <taxon>fabids</taxon>
        <taxon>Fabales</taxon>
        <taxon>Fabaceae</taxon>
        <taxon>Papilionoideae</taxon>
        <taxon>50 kb inversion clade</taxon>
        <taxon>NPAAA clade</taxon>
        <taxon>Hologalegina</taxon>
        <taxon>IRL clade</taxon>
        <taxon>Trifolieae</taxon>
        <taxon>Trifolium</taxon>
    </lineage>
</organism>
<dbReference type="EMBL" id="LXQA010355068">
    <property type="protein sequence ID" value="MCI46272.1"/>
    <property type="molecule type" value="Genomic_DNA"/>
</dbReference>
<feature type="non-terminal residue" evidence="1">
    <location>
        <position position="76"/>
    </location>
</feature>
<proteinExistence type="predicted"/>
<evidence type="ECO:0000313" key="1">
    <source>
        <dbReference type="EMBL" id="MCI46272.1"/>
    </source>
</evidence>
<protein>
    <submittedName>
        <fullName evidence="1">Uncharacterized protein</fullName>
    </submittedName>
</protein>
<sequence>FPSPEVWTEYRRADQIEYEAIMNRNEAVFYEQYEAHMKAQEEQRAAASASTAAAGRVSPMFTFSELGMDDSGEFHN</sequence>
<accession>A0A392SCV0</accession>
<name>A0A392SCV0_9FABA</name>
<comment type="caution">
    <text evidence="1">The sequence shown here is derived from an EMBL/GenBank/DDBJ whole genome shotgun (WGS) entry which is preliminary data.</text>
</comment>
<feature type="non-terminal residue" evidence="1">
    <location>
        <position position="1"/>
    </location>
</feature>
<reference evidence="1 2" key="1">
    <citation type="journal article" date="2018" name="Front. Plant Sci.">
        <title>Red Clover (Trifolium pratense) and Zigzag Clover (T. medium) - A Picture of Genomic Similarities and Differences.</title>
        <authorList>
            <person name="Dluhosova J."/>
            <person name="Istvanek J."/>
            <person name="Nedelnik J."/>
            <person name="Repkova J."/>
        </authorList>
    </citation>
    <scope>NUCLEOTIDE SEQUENCE [LARGE SCALE GENOMIC DNA]</scope>
    <source>
        <strain evidence="2">cv. 10/8</strain>
        <tissue evidence="1">Leaf</tissue>
    </source>
</reference>
<dbReference type="Proteomes" id="UP000265520">
    <property type="component" value="Unassembled WGS sequence"/>
</dbReference>
<evidence type="ECO:0000313" key="2">
    <source>
        <dbReference type="Proteomes" id="UP000265520"/>
    </source>
</evidence>
<keyword evidence="2" id="KW-1185">Reference proteome</keyword>
<dbReference type="AlphaFoldDB" id="A0A392SCV0"/>